<sequence length="499" mass="51878">MNASFSSIGPSRRFFALSTLALAAVLAGCAVGPAYKVPESAASAGWKEQPAADGWLPAAPADALDRGEWWKLFGDATLDELAARVQVSNQNIAAAVASYTQAQALVREQRAGLFPSVSFDGSGKRSGTVGGNASASPSNTFGATLGASWTPDVWGRLREAVNSAQANAQASEADLASARLSAVGDLATNYFSLREADAEIVLLDETILGYQRAFEITSNRYAAGIAAQTDVLQAQTQLVNAKADRVGLQRTRATLEHAIAMLVGVAPADFSLPPARWTPTVPGVPTGVPSTLLQRRPDIAAAERAVAAANAQIGVARSAYYPNISLTASVGSNASRVRDLFGAANTLWGLGLSVAQVVFDAGAISASVDAAKAGHEASVARYRQTVLAAFQTVEDQLTTGATLAQQEGLRREATAAADKTEQQLLNRYRAGQVSYTDVVQAQAAALSARRALVQLQVNRQAAAIALIQAMGGGWQADWMGATRPAGNSPSNNNAASRTP</sequence>
<dbReference type="InterPro" id="IPR003423">
    <property type="entry name" value="OMP_efflux"/>
</dbReference>
<keyword evidence="2" id="KW-0812">Transmembrane</keyword>
<dbReference type="GO" id="GO:0015562">
    <property type="term" value="F:efflux transmembrane transporter activity"/>
    <property type="evidence" value="ECO:0007669"/>
    <property type="project" value="InterPro"/>
</dbReference>
<feature type="region of interest" description="Disordered" evidence="3">
    <location>
        <begin position="480"/>
        <end position="499"/>
    </location>
</feature>
<feature type="compositionally biased region" description="Low complexity" evidence="3">
    <location>
        <begin position="484"/>
        <end position="499"/>
    </location>
</feature>
<protein>
    <submittedName>
        <fullName evidence="4">RND transporter</fullName>
    </submittedName>
</protein>
<dbReference type="Proteomes" id="UP000217154">
    <property type="component" value="Chromosome"/>
</dbReference>
<proteinExistence type="inferred from homology"/>
<feature type="chain" id="PRO_5011811054" evidence="2">
    <location>
        <begin position="24"/>
        <end position="499"/>
    </location>
</feature>
<dbReference type="Gene3D" id="2.20.200.10">
    <property type="entry name" value="Outer membrane efflux proteins (OEP)"/>
    <property type="match status" value="1"/>
</dbReference>
<keyword evidence="2" id="KW-1134">Transmembrane beta strand</keyword>
<dbReference type="NCBIfam" id="TIGR01845">
    <property type="entry name" value="outer_NodT"/>
    <property type="match status" value="1"/>
</dbReference>
<reference evidence="4 5" key="1">
    <citation type="submission" date="2017-09" db="EMBL/GenBank/DDBJ databases">
        <title>The diverse metabolic capabilities of V. boronicumulans make it an excellent choice for continued studies on novel biodegradation.</title>
        <authorList>
            <person name="Sun S."/>
        </authorList>
    </citation>
    <scope>NUCLEOTIDE SEQUENCE [LARGE SCALE GENOMIC DNA]</scope>
    <source>
        <strain evidence="4 5">J1</strain>
    </source>
</reference>
<dbReference type="SUPFAM" id="SSF56954">
    <property type="entry name" value="Outer membrane efflux proteins (OEP)"/>
    <property type="match status" value="1"/>
</dbReference>
<dbReference type="PANTHER" id="PTHR30203">
    <property type="entry name" value="OUTER MEMBRANE CATION EFFLUX PROTEIN"/>
    <property type="match status" value="1"/>
</dbReference>
<keyword evidence="2" id="KW-0564">Palmitate</keyword>
<accession>A0A250DNN0</accession>
<dbReference type="GO" id="GO:0005886">
    <property type="term" value="C:plasma membrane"/>
    <property type="evidence" value="ECO:0007669"/>
    <property type="project" value="UniProtKB-SubCell"/>
</dbReference>
<name>A0A250DNN0_9BURK</name>
<keyword evidence="2" id="KW-0732">Signal</keyword>
<keyword evidence="2" id="KW-0472">Membrane</keyword>
<dbReference type="EMBL" id="CP023284">
    <property type="protein sequence ID" value="ATA55862.1"/>
    <property type="molecule type" value="Genomic_DNA"/>
</dbReference>
<dbReference type="Pfam" id="PF02321">
    <property type="entry name" value="OEP"/>
    <property type="match status" value="2"/>
</dbReference>
<dbReference type="AlphaFoldDB" id="A0A250DNN0"/>
<evidence type="ECO:0000256" key="3">
    <source>
        <dbReference type="SAM" id="MobiDB-lite"/>
    </source>
</evidence>
<feature type="signal peptide" evidence="2">
    <location>
        <begin position="1"/>
        <end position="23"/>
    </location>
</feature>
<dbReference type="InterPro" id="IPR010131">
    <property type="entry name" value="MdtP/NodT-like"/>
</dbReference>
<dbReference type="PANTHER" id="PTHR30203:SF33">
    <property type="entry name" value="BLR4455 PROTEIN"/>
    <property type="match status" value="1"/>
</dbReference>
<evidence type="ECO:0000256" key="1">
    <source>
        <dbReference type="ARBA" id="ARBA00007613"/>
    </source>
</evidence>
<gene>
    <name evidence="4" type="ORF">CKY39_23460</name>
</gene>
<comment type="similarity">
    <text evidence="1 2">Belongs to the outer membrane factor (OMF) (TC 1.B.17) family.</text>
</comment>
<evidence type="ECO:0000313" key="4">
    <source>
        <dbReference type="EMBL" id="ATA55862.1"/>
    </source>
</evidence>
<dbReference type="KEGG" id="vbo:CKY39_23460"/>
<dbReference type="Gene3D" id="1.20.1600.10">
    <property type="entry name" value="Outer membrane efflux proteins (OEP)"/>
    <property type="match status" value="1"/>
</dbReference>
<comment type="subcellular location">
    <subcellularLocation>
        <location evidence="2">Cell membrane</location>
        <topology evidence="2">Lipid-anchor</topology>
    </subcellularLocation>
</comment>
<evidence type="ECO:0000313" key="5">
    <source>
        <dbReference type="Proteomes" id="UP000217154"/>
    </source>
</evidence>
<keyword evidence="2" id="KW-0449">Lipoprotein</keyword>
<evidence type="ECO:0000256" key="2">
    <source>
        <dbReference type="RuleBase" id="RU362097"/>
    </source>
</evidence>
<dbReference type="RefSeq" id="WP_095746154.1">
    <property type="nucleotide sequence ID" value="NZ_CP023284.1"/>
</dbReference>
<organism evidence="4 5">
    <name type="scientific">Variovorax boronicumulans</name>
    <dbReference type="NCBI Taxonomy" id="436515"/>
    <lineage>
        <taxon>Bacteria</taxon>
        <taxon>Pseudomonadati</taxon>
        <taxon>Pseudomonadota</taxon>
        <taxon>Betaproteobacteria</taxon>
        <taxon>Burkholderiales</taxon>
        <taxon>Comamonadaceae</taxon>
        <taxon>Variovorax</taxon>
    </lineage>
</organism>